<protein>
    <submittedName>
        <fullName evidence="1">Uncharacterized protein</fullName>
    </submittedName>
</protein>
<reference evidence="1" key="2">
    <citation type="submission" date="2021-02" db="EMBL/GenBank/DDBJ databases">
        <authorList>
            <person name="Kimball J.A."/>
            <person name="Haas M.W."/>
            <person name="Macchietto M."/>
            <person name="Kono T."/>
            <person name="Duquette J."/>
            <person name="Shao M."/>
        </authorList>
    </citation>
    <scope>NUCLEOTIDE SEQUENCE</scope>
    <source>
        <tissue evidence="1">Fresh leaf tissue</tissue>
    </source>
</reference>
<reference evidence="1" key="1">
    <citation type="journal article" date="2021" name="bioRxiv">
        <title>Whole Genome Assembly and Annotation of Northern Wild Rice, Zizania palustris L., Supports a Whole Genome Duplication in the Zizania Genus.</title>
        <authorList>
            <person name="Haas M."/>
            <person name="Kono T."/>
            <person name="Macchietto M."/>
            <person name="Millas R."/>
            <person name="McGilp L."/>
            <person name="Shao M."/>
            <person name="Duquette J."/>
            <person name="Hirsch C.N."/>
            <person name="Kimball J."/>
        </authorList>
    </citation>
    <scope>NUCLEOTIDE SEQUENCE</scope>
    <source>
        <tissue evidence="1">Fresh leaf tissue</tissue>
    </source>
</reference>
<keyword evidence="3" id="KW-1185">Reference proteome</keyword>
<sequence length="81" mass="9170">MQWKPNATSVCIVAELCACGPRDAWILALATGKRKQTFLLPAEKLLVDSRAVEKQLAEKQLPLQGFCAHGRKENPWRWRVP</sequence>
<evidence type="ECO:0000313" key="2">
    <source>
        <dbReference type="EMBL" id="KAG8081935.1"/>
    </source>
</evidence>
<comment type="caution">
    <text evidence="1">The sequence shown here is derived from an EMBL/GenBank/DDBJ whole genome shotgun (WGS) entry which is preliminary data.</text>
</comment>
<name>A0A8J5VRQ3_ZIZPA</name>
<evidence type="ECO:0000313" key="1">
    <source>
        <dbReference type="EMBL" id="KAG8081932.1"/>
    </source>
</evidence>
<gene>
    <name evidence="2" type="ORF">GUJ93_ZPchr0014g47160</name>
    <name evidence="1" type="ORF">GUJ93_ZPchr0014g47274</name>
</gene>
<evidence type="ECO:0000313" key="3">
    <source>
        <dbReference type="Proteomes" id="UP000729402"/>
    </source>
</evidence>
<accession>A0A8J5VRQ3</accession>
<dbReference type="Proteomes" id="UP000729402">
    <property type="component" value="Unassembled WGS sequence"/>
</dbReference>
<organism evidence="1 3">
    <name type="scientific">Zizania palustris</name>
    <name type="common">Northern wild rice</name>
    <dbReference type="NCBI Taxonomy" id="103762"/>
    <lineage>
        <taxon>Eukaryota</taxon>
        <taxon>Viridiplantae</taxon>
        <taxon>Streptophyta</taxon>
        <taxon>Embryophyta</taxon>
        <taxon>Tracheophyta</taxon>
        <taxon>Spermatophyta</taxon>
        <taxon>Magnoliopsida</taxon>
        <taxon>Liliopsida</taxon>
        <taxon>Poales</taxon>
        <taxon>Poaceae</taxon>
        <taxon>BOP clade</taxon>
        <taxon>Oryzoideae</taxon>
        <taxon>Oryzeae</taxon>
        <taxon>Zizaniinae</taxon>
        <taxon>Zizania</taxon>
    </lineage>
</organism>
<dbReference type="EMBL" id="JAAALK010000086">
    <property type="protein sequence ID" value="KAG8081935.1"/>
    <property type="molecule type" value="Genomic_DNA"/>
</dbReference>
<dbReference type="EMBL" id="JAAALK010000086">
    <property type="protein sequence ID" value="KAG8081932.1"/>
    <property type="molecule type" value="Genomic_DNA"/>
</dbReference>
<dbReference type="AlphaFoldDB" id="A0A8J5VRQ3"/>
<proteinExistence type="predicted"/>